<feature type="transmembrane region" description="Helical" evidence="2">
    <location>
        <begin position="1121"/>
        <end position="1138"/>
    </location>
</feature>
<gene>
    <name evidence="4" type="ORF">TL16_g05189</name>
</gene>
<name>A0A9W7AHM1_9STRA</name>
<feature type="transmembrane region" description="Helical" evidence="2">
    <location>
        <begin position="179"/>
        <end position="200"/>
    </location>
</feature>
<feature type="transmembrane region" description="Helical" evidence="2">
    <location>
        <begin position="1029"/>
        <end position="1050"/>
    </location>
</feature>
<feature type="transmembrane region" description="Helical" evidence="2">
    <location>
        <begin position="453"/>
        <end position="475"/>
    </location>
</feature>
<dbReference type="SUPFAM" id="SSF55961">
    <property type="entry name" value="Bet v1-like"/>
    <property type="match status" value="1"/>
</dbReference>
<feature type="transmembrane region" description="Helical" evidence="2">
    <location>
        <begin position="1150"/>
        <end position="1172"/>
    </location>
</feature>
<keyword evidence="2" id="KW-0472">Membrane</keyword>
<feature type="transmembrane region" description="Helical" evidence="2">
    <location>
        <begin position="304"/>
        <end position="326"/>
    </location>
</feature>
<feature type="transmembrane region" description="Helical" evidence="2">
    <location>
        <begin position="273"/>
        <end position="292"/>
    </location>
</feature>
<feature type="compositionally biased region" description="Basic and acidic residues" evidence="1">
    <location>
        <begin position="1"/>
        <end position="11"/>
    </location>
</feature>
<dbReference type="Pfam" id="PF01852">
    <property type="entry name" value="START"/>
    <property type="match status" value="1"/>
</dbReference>
<feature type="transmembrane region" description="Helical" evidence="2">
    <location>
        <begin position="965"/>
        <end position="986"/>
    </location>
</feature>
<feature type="domain" description="START" evidence="3">
    <location>
        <begin position="682"/>
        <end position="863"/>
    </location>
</feature>
<dbReference type="Gene3D" id="3.30.530.20">
    <property type="match status" value="1"/>
</dbReference>
<keyword evidence="2" id="KW-1133">Transmembrane helix</keyword>
<feature type="transmembrane region" description="Helical" evidence="2">
    <location>
        <begin position="48"/>
        <end position="66"/>
    </location>
</feature>
<dbReference type="InterPro" id="IPR002913">
    <property type="entry name" value="START_lipid-bd_dom"/>
</dbReference>
<feature type="transmembrane region" description="Helical" evidence="2">
    <location>
        <begin position="934"/>
        <end position="953"/>
    </location>
</feature>
<dbReference type="Proteomes" id="UP001162640">
    <property type="component" value="Unassembled WGS sequence"/>
</dbReference>
<feature type="transmembrane region" description="Helical" evidence="2">
    <location>
        <begin position="903"/>
        <end position="922"/>
    </location>
</feature>
<proteinExistence type="predicted"/>
<evidence type="ECO:0000256" key="1">
    <source>
        <dbReference type="SAM" id="MobiDB-lite"/>
    </source>
</evidence>
<reference evidence="5" key="1">
    <citation type="journal article" date="2023" name="Commun. Biol.">
        <title>Genome analysis of Parmales, the sister group of diatoms, reveals the evolutionary specialization of diatoms from phago-mixotrophs to photoautotrophs.</title>
        <authorList>
            <person name="Ban H."/>
            <person name="Sato S."/>
            <person name="Yoshikawa S."/>
            <person name="Yamada K."/>
            <person name="Nakamura Y."/>
            <person name="Ichinomiya M."/>
            <person name="Sato N."/>
            <person name="Blanc-Mathieu R."/>
            <person name="Endo H."/>
            <person name="Kuwata A."/>
            <person name="Ogata H."/>
        </authorList>
    </citation>
    <scope>NUCLEOTIDE SEQUENCE [LARGE SCALE GENOMIC DNA]</scope>
</reference>
<protein>
    <recommendedName>
        <fullName evidence="3">START domain-containing protein</fullName>
    </recommendedName>
</protein>
<feature type="transmembrane region" description="Helical" evidence="2">
    <location>
        <begin position="576"/>
        <end position="595"/>
    </location>
</feature>
<evidence type="ECO:0000313" key="5">
    <source>
        <dbReference type="Proteomes" id="UP001162640"/>
    </source>
</evidence>
<feature type="region of interest" description="Disordered" evidence="1">
    <location>
        <begin position="1"/>
        <end position="40"/>
    </location>
</feature>
<dbReference type="EMBL" id="BLQM01000149">
    <property type="protein sequence ID" value="GMH69562.1"/>
    <property type="molecule type" value="Genomic_DNA"/>
</dbReference>
<feature type="transmembrane region" description="Helical" evidence="2">
    <location>
        <begin position="1070"/>
        <end position="1090"/>
    </location>
</feature>
<feature type="transmembrane region" description="Helical" evidence="2">
    <location>
        <begin position="81"/>
        <end position="100"/>
    </location>
</feature>
<evidence type="ECO:0000259" key="3">
    <source>
        <dbReference type="Pfam" id="PF01852"/>
    </source>
</evidence>
<dbReference type="GO" id="GO:0008289">
    <property type="term" value="F:lipid binding"/>
    <property type="evidence" value="ECO:0007669"/>
    <property type="project" value="InterPro"/>
</dbReference>
<organism evidence="4 5">
    <name type="scientific">Triparma laevis f. inornata</name>
    <dbReference type="NCBI Taxonomy" id="1714386"/>
    <lineage>
        <taxon>Eukaryota</taxon>
        <taxon>Sar</taxon>
        <taxon>Stramenopiles</taxon>
        <taxon>Ochrophyta</taxon>
        <taxon>Bolidophyceae</taxon>
        <taxon>Parmales</taxon>
        <taxon>Triparmaceae</taxon>
        <taxon>Triparma</taxon>
    </lineage>
</organism>
<evidence type="ECO:0000256" key="2">
    <source>
        <dbReference type="SAM" id="Phobius"/>
    </source>
</evidence>
<feature type="transmembrane region" description="Helical" evidence="2">
    <location>
        <begin position="607"/>
        <end position="625"/>
    </location>
</feature>
<dbReference type="AlphaFoldDB" id="A0A9W7AHM1"/>
<keyword evidence="2" id="KW-0812">Transmembrane</keyword>
<feature type="transmembrane region" description="Helical" evidence="2">
    <location>
        <begin position="363"/>
        <end position="384"/>
    </location>
</feature>
<feature type="transmembrane region" description="Helical" evidence="2">
    <location>
        <begin position="138"/>
        <end position="158"/>
    </location>
</feature>
<evidence type="ECO:0000313" key="4">
    <source>
        <dbReference type="EMBL" id="GMH69562.1"/>
    </source>
</evidence>
<comment type="caution">
    <text evidence="4">The sequence shown here is derived from an EMBL/GenBank/DDBJ whole genome shotgun (WGS) entry which is preliminary data.</text>
</comment>
<feature type="transmembrane region" description="Helical" evidence="2">
    <location>
        <begin position="112"/>
        <end position="132"/>
    </location>
</feature>
<dbReference type="InterPro" id="IPR023393">
    <property type="entry name" value="START-like_dom_sf"/>
</dbReference>
<sequence length="1216" mass="135218">MAEETNDGRDGDEIDADELSSETLSPLPTTPPTPPTTTNHVTECATTYSVLMACITTGYAAIYAYFASSSNSHGLEKLHDFWIWIMLPISVSAMGISFALKPRREDRPYKVFLYAQYFILTYFAEFLGLFWTPPNTSIIVEKSIECLVVYPALFMLGMKSRSRIAKLTDKDLSRFLTNDVVMGGVIIGLGQLTFLMFASIQCDNGNFIDGVDDWRQCNRTLYSSAGLGGMVTLYVLIKIHVSGVVPQHILEKHTISMKKILAMKMNDTESVQAFGLATAVGCALYSLGGYGADGDFRSDAEEQLAFTMPSIGAGCLLLTAAAEMVAIRREKKRQEEDSDSEQLRQGESSSSFSETVLVEASSFWFYSAVLATTFSSVICVAGAATMDERYNMLITIALPIVVLVYGGSLTCQPRRSEKDLWKLRLHFASFIYISQIANAVGEFRKSNLIKAGFHFAGAAAMTVLFHFGLQLRAAIGRLPDKDLERFLIDVVLKGGLETLFSILFLLFRTTKCAFEEGGLEKCHDTSRCAMFISGYLLSWHATKLVQGGVRSEWRKELNLSIEKIAKMRDISLRRGVQGFLTLVTTVCAIFLFSMMSAERMDWTTIEVVGLLGLVSSFGVVISEIYSSLQAQTRRAEEDIEIVRGREEDQEKRARVAGKMRGAMGEPLVEDQVPIFQACEELLGESSGWKALKSRKGAGVEMSMKYFLPEKGERNIGTGKAVGVVDCAAKEVAAWAMDFCSNEKMRISKEEGNPARFELVEKARENERTFASVRAMPFPLHSREFIFRMIWKSEEGKVFVAFESVEEDVDYRAKLNSVRGFTRGMWVIEDLPTSPTSRQCRVTFVLQLAAAGFVPTWAVDRLIPMALSAVQEAIDEFRQVSQEESVNGGLGTEIEEEPVEECSWLFVGVSFHLTLIFAVLTMLNAFTVGINQYQLMSYIILPISITSFVMVIVSKPKRTDIGYKRFLYFHFFSFAIIGEIGAVIGNFQTGDVFRVYFAIFRLFCECLAFRHGLKLRESIAKLPPQELSEFLCQTVLLKGVAAIGTMVFFSFEVVACLVSKDSEDYGMCVNTSNAAMFLSLYLAILTAMSIFNKSVPKSVQRETAWTLSSIATLNGLKWWQRLQGGLMAIVVLSSLYLLSELGVEGKRHFMMMYLSAGGLGCITVIALISMIMLNRGREEHAQREGGGHGDLELSEIRTQRTFTTSEVEDGTFALAVV</sequence>
<feature type="transmembrane region" description="Helical" evidence="2">
    <location>
        <begin position="390"/>
        <end position="411"/>
    </location>
</feature>
<accession>A0A9W7AHM1</accession>